<protein>
    <submittedName>
        <fullName evidence="1">Uncharacterized protein</fullName>
    </submittedName>
</protein>
<evidence type="ECO:0000313" key="2">
    <source>
        <dbReference type="Proteomes" id="UP000037267"/>
    </source>
</evidence>
<gene>
    <name evidence="1" type="ORF">CLPU_15c00290</name>
</gene>
<sequence>MLSILPACSFKASPEGLMKVPKFSQENQEIKSVIQKILPKTAKLTAPYNKEELSAIKFIDLDGDNEDEVVAFYKLSVDKDSLRALVLKKENGAWIPKGEMKESGKEFDEVMFKDITGNGRPEIIISSMGGEYKNKGVSMYSYSDDNIVEIFETAYEEMIIADLDNDELPEIVTLKKSDDRLSADLYKYTSEESTIEFINETIVDSPTTIKSIKVGKASKDKTGIFIQTSYEHYGATALLVMEHGQLVNAFYDDEIGLVEKTTSPYAMDPQDIDNDGIIEIPIRQYTAEKTEDVFERNSMVTHWNKWDGGRDLILVKRVYYNDDLKISFDFPSNWDKNITVRCYEESDENNHTSKLISFQYLNSYEYIKYNLLTIYEYNKADIDADKINKLKKNKYVKIGESAQKVYFATLGSTNHSTEFNEKLITIDEVKKNFKILK</sequence>
<dbReference type="Proteomes" id="UP000037267">
    <property type="component" value="Unassembled WGS sequence"/>
</dbReference>
<dbReference type="AlphaFoldDB" id="A0A0L0W8E1"/>
<dbReference type="STRING" id="1503.CLPU_15c00290"/>
<accession>A0A0L0W8E1</accession>
<dbReference type="InterPro" id="IPR028994">
    <property type="entry name" value="Integrin_alpha_N"/>
</dbReference>
<keyword evidence="2" id="KW-1185">Reference proteome</keyword>
<organism evidence="1 2">
    <name type="scientific">Gottschalkia purinilytica</name>
    <name type="common">Clostridium purinilyticum</name>
    <dbReference type="NCBI Taxonomy" id="1503"/>
    <lineage>
        <taxon>Bacteria</taxon>
        <taxon>Bacillati</taxon>
        <taxon>Bacillota</taxon>
        <taxon>Tissierellia</taxon>
        <taxon>Tissierellales</taxon>
        <taxon>Gottschalkiaceae</taxon>
        <taxon>Gottschalkia</taxon>
    </lineage>
</organism>
<reference evidence="2" key="1">
    <citation type="submission" date="2015-07" db="EMBL/GenBank/DDBJ databases">
        <title>Draft genome sequence of the purine-degrading Gottschalkia purinilyticum DSM 1384 (formerly Clostridium purinilyticum).</title>
        <authorList>
            <person name="Poehlein A."/>
            <person name="Schiel-Bengelsdorf B."/>
            <person name="Bengelsdorf F.R."/>
            <person name="Daniel R."/>
            <person name="Duerre P."/>
        </authorList>
    </citation>
    <scope>NUCLEOTIDE SEQUENCE [LARGE SCALE GENOMIC DNA]</scope>
    <source>
        <strain evidence="2">DSM 1384</strain>
    </source>
</reference>
<dbReference type="SUPFAM" id="SSF69318">
    <property type="entry name" value="Integrin alpha N-terminal domain"/>
    <property type="match status" value="1"/>
</dbReference>
<dbReference type="EMBL" id="LGSS01000015">
    <property type="protein sequence ID" value="KNF07535.1"/>
    <property type="molecule type" value="Genomic_DNA"/>
</dbReference>
<proteinExistence type="predicted"/>
<comment type="caution">
    <text evidence="1">The sequence shown here is derived from an EMBL/GenBank/DDBJ whole genome shotgun (WGS) entry which is preliminary data.</text>
</comment>
<name>A0A0L0W8E1_GOTPU</name>
<evidence type="ECO:0000313" key="1">
    <source>
        <dbReference type="EMBL" id="KNF07535.1"/>
    </source>
</evidence>